<dbReference type="RefSeq" id="WP_125686374.1">
    <property type="nucleotide sequence ID" value="NZ_JBHSSI010000061.1"/>
</dbReference>
<dbReference type="EMBL" id="JBHSSI010000061">
    <property type="protein sequence ID" value="MFC6261361.1"/>
    <property type="molecule type" value="Genomic_DNA"/>
</dbReference>
<organism evidence="4 5">
    <name type="scientific">Levilactobacillus fujinensis</name>
    <dbReference type="NCBI Taxonomy" id="2486024"/>
    <lineage>
        <taxon>Bacteria</taxon>
        <taxon>Bacillati</taxon>
        <taxon>Bacillota</taxon>
        <taxon>Bacilli</taxon>
        <taxon>Lactobacillales</taxon>
        <taxon>Lactobacillaceae</taxon>
        <taxon>Levilactobacillus</taxon>
    </lineage>
</organism>
<sequence length="235" mass="23409">MTKKTLQLLATAALVAGFGFTTVTANAATTSTGKDTTATATLNTPKPDTTDPGDAGGIKLVTVPNIDFGTATLDASSDLTLDTSKVPAGTDKDGNATGVQGSIDNPVQVKNAGFSTGWIVQVSTADAMKDAGKTHQLTGAQMVLNPGALTSTNVGADGTTVDSTTGAPTTQVVKLNGGAANGVQTVMSAAAGDGMGTWNEAFTNATISIPSQTVAGVYTANLNWQLTNAPTNTVA</sequence>
<accession>A0ABW1TJ68</accession>
<evidence type="ECO:0000313" key="5">
    <source>
        <dbReference type="Proteomes" id="UP001596283"/>
    </source>
</evidence>
<feature type="chain" id="PRO_5045457350" evidence="2">
    <location>
        <begin position="28"/>
        <end position="235"/>
    </location>
</feature>
<protein>
    <submittedName>
        <fullName evidence="4">WxL domain-containing protein</fullName>
    </submittedName>
</protein>
<evidence type="ECO:0000256" key="1">
    <source>
        <dbReference type="SAM" id="MobiDB-lite"/>
    </source>
</evidence>
<keyword evidence="2" id="KW-0732">Signal</keyword>
<feature type="signal peptide" evidence="2">
    <location>
        <begin position="1"/>
        <end position="27"/>
    </location>
</feature>
<name>A0ABW1TJ68_9LACO</name>
<proteinExistence type="predicted"/>
<comment type="caution">
    <text evidence="4">The sequence shown here is derived from an EMBL/GenBank/DDBJ whole genome shotgun (WGS) entry which is preliminary data.</text>
</comment>
<dbReference type="Pfam" id="PF13731">
    <property type="entry name" value="WxL"/>
    <property type="match status" value="1"/>
</dbReference>
<dbReference type="Proteomes" id="UP001596283">
    <property type="component" value="Unassembled WGS sequence"/>
</dbReference>
<keyword evidence="5" id="KW-1185">Reference proteome</keyword>
<evidence type="ECO:0000259" key="3">
    <source>
        <dbReference type="Pfam" id="PF13731"/>
    </source>
</evidence>
<feature type="domain" description="WxL" evidence="3">
    <location>
        <begin position="45"/>
        <end position="230"/>
    </location>
</feature>
<feature type="compositionally biased region" description="Low complexity" evidence="1">
    <location>
        <begin position="31"/>
        <end position="44"/>
    </location>
</feature>
<evidence type="ECO:0000313" key="4">
    <source>
        <dbReference type="EMBL" id="MFC6261361.1"/>
    </source>
</evidence>
<reference evidence="5" key="1">
    <citation type="journal article" date="2019" name="Int. J. Syst. Evol. Microbiol.">
        <title>The Global Catalogue of Microorganisms (GCM) 10K type strain sequencing project: providing services to taxonomists for standard genome sequencing and annotation.</title>
        <authorList>
            <consortium name="The Broad Institute Genomics Platform"/>
            <consortium name="The Broad Institute Genome Sequencing Center for Infectious Disease"/>
            <person name="Wu L."/>
            <person name="Ma J."/>
        </authorList>
    </citation>
    <scope>NUCLEOTIDE SEQUENCE [LARGE SCALE GENOMIC DNA]</scope>
    <source>
        <strain evidence="5">CCM 8908</strain>
    </source>
</reference>
<evidence type="ECO:0000256" key="2">
    <source>
        <dbReference type="SAM" id="SignalP"/>
    </source>
</evidence>
<dbReference type="InterPro" id="IPR027994">
    <property type="entry name" value="WxL_dom"/>
</dbReference>
<feature type="region of interest" description="Disordered" evidence="1">
    <location>
        <begin position="31"/>
        <end position="56"/>
    </location>
</feature>
<gene>
    <name evidence="4" type="ORF">ACFP1C_10450</name>
</gene>